<evidence type="ECO:0000259" key="2">
    <source>
        <dbReference type="Pfam" id="PF00975"/>
    </source>
</evidence>
<dbReference type="Pfam" id="PF00975">
    <property type="entry name" value="Thioesterase"/>
    <property type="match status" value="1"/>
</dbReference>
<reference evidence="4" key="1">
    <citation type="submission" date="2018-05" db="EMBL/GenBank/DDBJ databases">
        <authorList>
            <person name="Cea G.-C."/>
            <person name="William W."/>
        </authorList>
    </citation>
    <scope>NUCLEOTIDE SEQUENCE [LARGE SCALE GENOMIC DNA]</scope>
    <source>
        <strain evidence="4">DB21MT 5</strain>
    </source>
</reference>
<dbReference type="OrthoDB" id="8480037at2"/>
<dbReference type="EMBL" id="LS483250">
    <property type="protein sequence ID" value="SQD76616.1"/>
    <property type="molecule type" value="Genomic_DNA"/>
</dbReference>
<organism evidence="3 4">
    <name type="scientific">Moritella yayanosii</name>
    <dbReference type="NCBI Taxonomy" id="69539"/>
    <lineage>
        <taxon>Bacteria</taxon>
        <taxon>Pseudomonadati</taxon>
        <taxon>Pseudomonadota</taxon>
        <taxon>Gammaproteobacteria</taxon>
        <taxon>Alteromonadales</taxon>
        <taxon>Moritellaceae</taxon>
        <taxon>Moritella</taxon>
    </lineage>
</organism>
<dbReference type="AlphaFoldDB" id="A0A330LK36"/>
<evidence type="ECO:0000256" key="1">
    <source>
        <dbReference type="ARBA" id="ARBA00007169"/>
    </source>
</evidence>
<feature type="domain" description="Thioesterase" evidence="2">
    <location>
        <begin position="3"/>
        <end position="229"/>
    </location>
</feature>
<comment type="similarity">
    <text evidence="1">Belongs to the thioesterase family.</text>
</comment>
<dbReference type="InterPro" id="IPR012223">
    <property type="entry name" value="TEII"/>
</dbReference>
<dbReference type="KEGG" id="mya:MORIYA_0138"/>
<keyword evidence="4" id="KW-1185">Reference proteome</keyword>
<gene>
    <name evidence="3" type="ORF">MORIYA_0138</name>
</gene>
<evidence type="ECO:0000313" key="3">
    <source>
        <dbReference type="EMBL" id="SQD76616.1"/>
    </source>
</evidence>
<dbReference type="InterPro" id="IPR001031">
    <property type="entry name" value="Thioesterase"/>
</dbReference>
<dbReference type="InterPro" id="IPR029058">
    <property type="entry name" value="AB_hydrolase_fold"/>
</dbReference>
<dbReference type="RefSeq" id="WP_112711824.1">
    <property type="nucleotide sequence ID" value="NZ_LS483250.1"/>
</dbReference>
<dbReference type="GO" id="GO:0008610">
    <property type="term" value="P:lipid biosynthetic process"/>
    <property type="evidence" value="ECO:0007669"/>
    <property type="project" value="TreeGrafter"/>
</dbReference>
<protein>
    <recommendedName>
        <fullName evidence="2">Thioesterase domain-containing protein</fullName>
    </recommendedName>
</protein>
<accession>A0A330LK36</accession>
<dbReference type="PANTHER" id="PTHR11487:SF0">
    <property type="entry name" value="S-ACYL FATTY ACID SYNTHASE THIOESTERASE, MEDIUM CHAIN"/>
    <property type="match status" value="1"/>
</dbReference>
<proteinExistence type="inferred from homology"/>
<sequence>MKILFCFPSSGSAANMYLPWKVLLAQQNIELVALEYPARGTRFCDNPVNSIAALTHDLLDQIKPKIKHTTEFAFLGHSLGGLVCFETTRLLGKLKLPLPSQLIISARQGPLCNLPSSLSSRQTDDEIIKTLKTMGGIADEVLAHTELMALMLPIIRADLKLNEEYSCSDTSAISVPITAIYGSHDPVVEKRNVEQWSSFTESGFELIEMPGDHFYFNQNLPLFLTTIAQQLRNKMTII</sequence>
<dbReference type="PANTHER" id="PTHR11487">
    <property type="entry name" value="THIOESTERASE"/>
    <property type="match status" value="1"/>
</dbReference>
<dbReference type="SUPFAM" id="SSF53474">
    <property type="entry name" value="alpha/beta-Hydrolases"/>
    <property type="match status" value="1"/>
</dbReference>
<dbReference type="Gene3D" id="3.40.50.1820">
    <property type="entry name" value="alpha/beta hydrolase"/>
    <property type="match status" value="1"/>
</dbReference>
<dbReference type="Proteomes" id="UP000250163">
    <property type="component" value="Chromosome MORIYA"/>
</dbReference>
<name>A0A330LK36_9GAMM</name>
<evidence type="ECO:0000313" key="4">
    <source>
        <dbReference type="Proteomes" id="UP000250163"/>
    </source>
</evidence>